<evidence type="ECO:0000259" key="1">
    <source>
        <dbReference type="Pfam" id="PF18145"/>
    </source>
</evidence>
<organism evidence="2 3">
    <name type="scientific">Serpentinimonas maccroryi</name>
    <dbReference type="NCBI Taxonomy" id="1458426"/>
    <lineage>
        <taxon>Bacteria</taxon>
        <taxon>Pseudomonadati</taxon>
        <taxon>Pseudomonadota</taxon>
        <taxon>Betaproteobacteria</taxon>
        <taxon>Burkholderiales</taxon>
        <taxon>Comamonadaceae</taxon>
        <taxon>Serpentinimonas</taxon>
    </lineage>
</organism>
<reference evidence="2 3" key="1">
    <citation type="journal article" date="2014" name="Nat. Commun.">
        <title>Physiological and genomic features of highly alkaliphilic hydrogen-utilizing Betaproteobacteria from a continental serpentinizing site.</title>
        <authorList>
            <person name="Suzuki S."/>
            <person name="Kuenen J.G."/>
            <person name="Schipper K."/>
            <person name="van der Velde S."/>
            <person name="Ishii S."/>
            <person name="Wu A."/>
            <person name="Sorokin D.Y."/>
            <person name="Tenney A."/>
            <person name="Meng X.Y."/>
            <person name="Morrill P.L."/>
            <person name="Kamagata Y."/>
            <person name="Muyzer G."/>
            <person name="Nealson K.H."/>
        </authorList>
    </citation>
    <scope>NUCLEOTIDE SEQUENCE [LARGE SCALE GENOMIC DNA]</scope>
    <source>
        <strain evidence="2 3">B1</strain>
    </source>
</reference>
<gene>
    <name evidence="2" type="ORF">SMCB_0654</name>
</gene>
<evidence type="ECO:0000313" key="3">
    <source>
        <dbReference type="Proteomes" id="UP000066014"/>
    </source>
</evidence>
<proteinExistence type="predicted"/>
<keyword evidence="2" id="KW-0378">Hydrolase</keyword>
<dbReference type="STRING" id="1458426.SMCB_0654"/>
<sequence length="518" mass="57374">MALGQVGARTEGDVYQGLFFWRQAADLLRPTSLVERVILEHDAAAGVDDVAVFYRAPGVNAGGWQASADYFQLKYHVDNRDAYSADALIDPSFISAKVSLLQRFYKAYARLSAQGRVPFRLHLASNWRWKDDDKLAGLLREFDGELPPKFFTDGAKGDLGKVREKWRAHLSLEVEPFTAFARTLRFQLEHFGRRDFKAYVYATLQAAGLRTPSADRAACPYESLAQQFLMSGQHSFDEAEFRTLCQKEGLLLGGSVRSERPFAIGVRSFMRFAERLESEVDELVCVSSNFDGRHLTDEGSWEASTVQVRSFLSNQARLRGEESVIALECHGSFALLAGWELSRNSGVRAAPIQKPNLDVWRPVKDASTGGSWAAPQMIEKNADADDVAFCLSVTHDVRVDVENYLLSAGAPPVRRLVVLSPEGGPSPQSIKDADHAYQLAAALPALLMSARPNRAARVHVFFACPNALMFFIGQQREALGRIALYEFDFGIERDGSYQLSFSLPPSAKAVAAHQEATP</sequence>
<dbReference type="GO" id="GO:0016787">
    <property type="term" value="F:hydrolase activity"/>
    <property type="evidence" value="ECO:0007669"/>
    <property type="project" value="UniProtKB-KW"/>
</dbReference>
<dbReference type="EMBL" id="AP014569">
    <property type="protein sequence ID" value="BAO82882.1"/>
    <property type="molecule type" value="Genomic_DNA"/>
</dbReference>
<dbReference type="Proteomes" id="UP000066014">
    <property type="component" value="Chromosome"/>
</dbReference>
<dbReference type="InterPro" id="IPR040836">
    <property type="entry name" value="SAVED"/>
</dbReference>
<dbReference type="NCBIfam" id="NF033611">
    <property type="entry name" value="SAVED"/>
    <property type="match status" value="1"/>
</dbReference>
<evidence type="ECO:0000313" key="2">
    <source>
        <dbReference type="EMBL" id="BAO82882.1"/>
    </source>
</evidence>
<dbReference type="RefSeq" id="WP_045535020.1">
    <property type="nucleotide sequence ID" value="NZ_AP014569.1"/>
</dbReference>
<feature type="domain" description="SMODS-associated and fused to various effectors" evidence="1">
    <location>
        <begin position="315"/>
        <end position="501"/>
    </location>
</feature>
<name>A0A060NMB1_9BURK</name>
<dbReference type="OrthoDB" id="268467at2"/>
<protein>
    <submittedName>
        <fullName evidence="2">Predicted metal-dependent hydrolase with the TIM-barrel fold</fullName>
    </submittedName>
</protein>
<keyword evidence="3" id="KW-1185">Reference proteome</keyword>
<dbReference type="AlphaFoldDB" id="A0A060NMB1"/>
<dbReference type="HOGENOM" id="CLU_040015_0_0_4"/>
<dbReference type="KEGG" id="cbab:SMCB_0654"/>
<dbReference type="Pfam" id="PF18145">
    <property type="entry name" value="SAVED"/>
    <property type="match status" value="1"/>
</dbReference>
<accession>A0A060NMB1</accession>